<accession>A0ABY7Q9R2</accession>
<organism evidence="1 2">
    <name type="scientific">Kitasatospora cathayae</name>
    <dbReference type="NCBI Taxonomy" id="3004092"/>
    <lineage>
        <taxon>Bacteria</taxon>
        <taxon>Bacillati</taxon>
        <taxon>Actinomycetota</taxon>
        <taxon>Actinomycetes</taxon>
        <taxon>Kitasatosporales</taxon>
        <taxon>Streptomycetaceae</taxon>
        <taxon>Kitasatospora</taxon>
    </lineage>
</organism>
<evidence type="ECO:0000313" key="1">
    <source>
        <dbReference type="EMBL" id="WBP89475.1"/>
    </source>
</evidence>
<evidence type="ECO:0000313" key="2">
    <source>
        <dbReference type="Proteomes" id="UP001212821"/>
    </source>
</evidence>
<gene>
    <name evidence="1" type="ORF">O1G21_28990</name>
</gene>
<reference evidence="2" key="1">
    <citation type="submission" date="2022-12" db="EMBL/GenBank/DDBJ databases">
        <authorList>
            <person name="Mo P."/>
        </authorList>
    </citation>
    <scope>NUCLEOTIDE SEQUENCE [LARGE SCALE GENOMIC DNA]</scope>
    <source>
        <strain evidence="2">HUAS 3-15</strain>
    </source>
</reference>
<name>A0ABY7Q9R2_9ACTN</name>
<sequence length="87" mass="9506">MNAPQVMSLQEAVEAGLLEGSMISRAQTVVDRVNALQARPGAFMESIEAARLFGSMHATIEGLMHELYVSHLRVRGLERLLGVEVSQ</sequence>
<dbReference type="Proteomes" id="UP001212821">
    <property type="component" value="Chromosome"/>
</dbReference>
<proteinExistence type="predicted"/>
<dbReference type="EMBL" id="CP115450">
    <property type="protein sequence ID" value="WBP89475.1"/>
    <property type="molecule type" value="Genomic_DNA"/>
</dbReference>
<keyword evidence="2" id="KW-1185">Reference proteome</keyword>
<protein>
    <submittedName>
        <fullName evidence="1">Uncharacterized protein</fullName>
    </submittedName>
</protein>
<dbReference type="RefSeq" id="WP_270147803.1">
    <property type="nucleotide sequence ID" value="NZ_CP115450.1"/>
</dbReference>